<gene>
    <name evidence="1" type="ORF">GCM10017771_61520</name>
</gene>
<evidence type="ECO:0000313" key="1">
    <source>
        <dbReference type="EMBL" id="GHE42009.1"/>
    </source>
</evidence>
<dbReference type="AlphaFoldDB" id="A0A918Z8S8"/>
<protein>
    <submittedName>
        <fullName evidence="1">Uncharacterized protein</fullName>
    </submittedName>
</protein>
<sequence length="70" mass="7867">MTLWLVTTPTAPRAELSSFFRARCEFEPRRQITGIVCSILYYDVQGYAGLTRGRVMLGVRLVVARLFGVG</sequence>
<dbReference type="Proteomes" id="UP000603227">
    <property type="component" value="Unassembled WGS sequence"/>
</dbReference>
<dbReference type="EMBL" id="BNAT01000025">
    <property type="protein sequence ID" value="GHE42009.1"/>
    <property type="molecule type" value="Genomic_DNA"/>
</dbReference>
<reference evidence="1" key="1">
    <citation type="journal article" date="2014" name="Int. J. Syst. Evol. Microbiol.">
        <title>Complete genome sequence of Corynebacterium casei LMG S-19264T (=DSM 44701T), isolated from a smear-ripened cheese.</title>
        <authorList>
            <consortium name="US DOE Joint Genome Institute (JGI-PGF)"/>
            <person name="Walter F."/>
            <person name="Albersmeier A."/>
            <person name="Kalinowski J."/>
            <person name="Ruckert C."/>
        </authorList>
    </citation>
    <scope>NUCLEOTIDE SEQUENCE</scope>
    <source>
        <strain evidence="1">CGMCC 4.7403</strain>
    </source>
</reference>
<comment type="caution">
    <text evidence="1">The sequence shown here is derived from an EMBL/GenBank/DDBJ whole genome shotgun (WGS) entry which is preliminary data.</text>
</comment>
<reference evidence="1" key="2">
    <citation type="submission" date="2020-09" db="EMBL/GenBank/DDBJ databases">
        <authorList>
            <person name="Sun Q."/>
            <person name="Zhou Y."/>
        </authorList>
    </citation>
    <scope>NUCLEOTIDE SEQUENCE</scope>
    <source>
        <strain evidence="1">CGMCC 4.7403</strain>
    </source>
</reference>
<organism evidence="1 2">
    <name type="scientific">Streptomyces capitiformicae</name>
    <dbReference type="NCBI Taxonomy" id="2014920"/>
    <lineage>
        <taxon>Bacteria</taxon>
        <taxon>Bacillati</taxon>
        <taxon>Actinomycetota</taxon>
        <taxon>Actinomycetes</taxon>
        <taxon>Kitasatosporales</taxon>
        <taxon>Streptomycetaceae</taxon>
        <taxon>Streptomyces</taxon>
    </lineage>
</organism>
<evidence type="ECO:0000313" key="2">
    <source>
        <dbReference type="Proteomes" id="UP000603227"/>
    </source>
</evidence>
<accession>A0A918Z8S8</accession>
<keyword evidence="2" id="KW-1185">Reference proteome</keyword>
<proteinExistence type="predicted"/>
<name>A0A918Z8S8_9ACTN</name>